<name>A0AAV0BMB8_PHAPC</name>
<dbReference type="Proteomes" id="UP001153365">
    <property type="component" value="Unassembled WGS sequence"/>
</dbReference>
<proteinExistence type="predicted"/>
<feature type="compositionally biased region" description="Basic residues" evidence="1">
    <location>
        <begin position="575"/>
        <end position="592"/>
    </location>
</feature>
<keyword evidence="2" id="KW-0732">Signal</keyword>
<reference evidence="3" key="1">
    <citation type="submission" date="2022-06" db="EMBL/GenBank/DDBJ databases">
        <authorList>
            <consortium name="SYNGENTA / RWTH Aachen University"/>
        </authorList>
    </citation>
    <scope>NUCLEOTIDE SEQUENCE</scope>
</reference>
<evidence type="ECO:0000256" key="2">
    <source>
        <dbReference type="SAM" id="SignalP"/>
    </source>
</evidence>
<accession>A0AAV0BMB8</accession>
<gene>
    <name evidence="3" type="ORF">PPACK8108_LOCUS23131</name>
</gene>
<dbReference type="EMBL" id="CALTRL010005963">
    <property type="protein sequence ID" value="CAH7688199.1"/>
    <property type="molecule type" value="Genomic_DNA"/>
</dbReference>
<feature type="compositionally biased region" description="Basic residues" evidence="1">
    <location>
        <begin position="558"/>
        <end position="567"/>
    </location>
</feature>
<keyword evidence="4" id="KW-1185">Reference proteome</keyword>
<comment type="caution">
    <text evidence="3">The sequence shown here is derived from an EMBL/GenBank/DDBJ whole genome shotgun (WGS) entry which is preliminary data.</text>
</comment>
<feature type="region of interest" description="Disordered" evidence="1">
    <location>
        <begin position="558"/>
        <end position="592"/>
    </location>
</feature>
<evidence type="ECO:0000313" key="3">
    <source>
        <dbReference type="EMBL" id="CAH7688199.1"/>
    </source>
</evidence>
<sequence length="592" mass="69656">MNKKHIYMLLLSLTFLIASGRARFLRLPCAKKELDDIGIKTLAENDLAIKTLAVYDTVADPRIQSFNDLISISWGESLESITMNKCYRPAVGIGSHAPGKLTGPRVSIASSKERVAYVALTASLASSALEIVQDALRALNKPNNRVSYYLEEGHSKNLHNLDDIFFDFKKRKFIVDFADTLKSLDNVREWELRPYFYRYQSYDRLDRNYFSFRELALRPLSCLLIASPDIGDEGKRIAQEILKDKEVLEIIKLQFSTILVNPQFQMEICLNFKDYLMHNSWSKGIANIFDELSMKDQYDIFNSSLQKYVRFFYHSLGRHRDSTIEFYYIYEALDFFQEPQALDKLSSFDQLSYSEQQLTRSVARTLINIVSVPGYLDGAGYYPGIWLFAYYIVEFLMTNKNSRFIKLYQDHIHNTSLIEKIEFLKTFIELNKRANELLPSKLAMKKREGSIVWKQLGEEKIMKWFKQYFRQLNALERDFNAKFNQIGKHLRAYENSISHPELYNRSSKEYVSSQLGALLNTKIIKYFFRRDIEKPTLEEAQRKQYLKIINKAARRLKMKEQKKQKRRGKEEQQQRFRKVKTKFSSFFKKHQL</sequence>
<feature type="chain" id="PRO_5043325680" evidence="2">
    <location>
        <begin position="23"/>
        <end position="592"/>
    </location>
</feature>
<feature type="signal peptide" evidence="2">
    <location>
        <begin position="1"/>
        <end position="22"/>
    </location>
</feature>
<dbReference type="AlphaFoldDB" id="A0AAV0BMB8"/>
<organism evidence="3 4">
    <name type="scientific">Phakopsora pachyrhizi</name>
    <name type="common">Asian soybean rust disease fungus</name>
    <dbReference type="NCBI Taxonomy" id="170000"/>
    <lineage>
        <taxon>Eukaryota</taxon>
        <taxon>Fungi</taxon>
        <taxon>Dikarya</taxon>
        <taxon>Basidiomycota</taxon>
        <taxon>Pucciniomycotina</taxon>
        <taxon>Pucciniomycetes</taxon>
        <taxon>Pucciniales</taxon>
        <taxon>Phakopsoraceae</taxon>
        <taxon>Phakopsora</taxon>
    </lineage>
</organism>
<evidence type="ECO:0000256" key="1">
    <source>
        <dbReference type="SAM" id="MobiDB-lite"/>
    </source>
</evidence>
<protein>
    <submittedName>
        <fullName evidence="3">Expressed protein</fullName>
    </submittedName>
</protein>
<evidence type="ECO:0000313" key="4">
    <source>
        <dbReference type="Proteomes" id="UP001153365"/>
    </source>
</evidence>